<proteinExistence type="predicted"/>
<comment type="caution">
    <text evidence="1">The sequence shown here is derived from an EMBL/GenBank/DDBJ whole genome shotgun (WGS) entry which is preliminary data.</text>
</comment>
<protein>
    <submittedName>
        <fullName evidence="1">Uncharacterized protein</fullName>
    </submittedName>
</protein>
<name>A0A512NSA2_9HYPH</name>
<evidence type="ECO:0000313" key="1">
    <source>
        <dbReference type="EMBL" id="GEP61826.1"/>
    </source>
</evidence>
<reference evidence="1 2" key="1">
    <citation type="submission" date="2019-07" db="EMBL/GenBank/DDBJ databases">
        <title>Whole genome shotgun sequence of Reyranella soli NBRC 108950.</title>
        <authorList>
            <person name="Hosoyama A."/>
            <person name="Uohara A."/>
            <person name="Ohji S."/>
            <person name="Ichikawa N."/>
        </authorList>
    </citation>
    <scope>NUCLEOTIDE SEQUENCE [LARGE SCALE GENOMIC DNA]</scope>
    <source>
        <strain evidence="1 2">NBRC 108950</strain>
    </source>
</reference>
<accession>A0A512NSA2</accession>
<keyword evidence="2" id="KW-1185">Reference proteome</keyword>
<gene>
    <name evidence="1" type="ORF">RSO01_89920</name>
</gene>
<evidence type="ECO:0000313" key="2">
    <source>
        <dbReference type="Proteomes" id="UP000321058"/>
    </source>
</evidence>
<dbReference type="EMBL" id="BKAJ01000260">
    <property type="protein sequence ID" value="GEP61826.1"/>
    <property type="molecule type" value="Genomic_DNA"/>
</dbReference>
<sequence>MVTLVLAIADFQKSVLVRAVAGDHDILPSGSLALGKVSSWASWHGLLMAIPRALLRPPLPRRYPIVLMDATVGDAGFFLLVDMVDAQPVYAVSAVLRSPFEGAV</sequence>
<dbReference type="AlphaFoldDB" id="A0A512NSA2"/>
<dbReference type="Proteomes" id="UP000321058">
    <property type="component" value="Unassembled WGS sequence"/>
</dbReference>
<organism evidence="1 2">
    <name type="scientific">Reyranella soli</name>
    <dbReference type="NCBI Taxonomy" id="1230389"/>
    <lineage>
        <taxon>Bacteria</taxon>
        <taxon>Pseudomonadati</taxon>
        <taxon>Pseudomonadota</taxon>
        <taxon>Alphaproteobacteria</taxon>
        <taxon>Hyphomicrobiales</taxon>
        <taxon>Reyranellaceae</taxon>
        <taxon>Reyranella</taxon>
    </lineage>
</organism>